<keyword evidence="1" id="KW-1133">Transmembrane helix</keyword>
<feature type="signal peptide" evidence="2">
    <location>
        <begin position="1"/>
        <end position="18"/>
    </location>
</feature>
<keyword evidence="1" id="KW-0472">Membrane</keyword>
<reference evidence="3" key="1">
    <citation type="submission" date="2023-05" db="EMBL/GenBank/DDBJ databases">
        <title>Nepenthes gracilis genome sequencing.</title>
        <authorList>
            <person name="Fukushima K."/>
        </authorList>
    </citation>
    <scope>NUCLEOTIDE SEQUENCE</scope>
    <source>
        <strain evidence="3">SING2019-196</strain>
    </source>
</reference>
<keyword evidence="4" id="KW-1185">Reference proteome</keyword>
<dbReference type="EMBL" id="BSYO01000011">
    <property type="protein sequence ID" value="GMH11665.1"/>
    <property type="molecule type" value="Genomic_DNA"/>
</dbReference>
<accession>A0AAD3SIZ4</accession>
<protein>
    <recommendedName>
        <fullName evidence="5">Secreted protein</fullName>
    </recommendedName>
</protein>
<gene>
    <name evidence="3" type="ORF">Nepgr_013506</name>
</gene>
<feature type="transmembrane region" description="Helical" evidence="1">
    <location>
        <begin position="67"/>
        <end position="90"/>
    </location>
</feature>
<feature type="chain" id="PRO_5042061564" description="Secreted protein" evidence="2">
    <location>
        <begin position="19"/>
        <end position="191"/>
    </location>
</feature>
<name>A0AAD3SIZ4_NEPGR</name>
<evidence type="ECO:0000313" key="3">
    <source>
        <dbReference type="EMBL" id="GMH11665.1"/>
    </source>
</evidence>
<proteinExistence type="predicted"/>
<evidence type="ECO:0000313" key="4">
    <source>
        <dbReference type="Proteomes" id="UP001279734"/>
    </source>
</evidence>
<sequence length="191" mass="20515">MLVQICLPFVAAFGCCSAAGCVEFWPFAAGKKTALSPVEGQCSLHWLWNQLDPVLLLMHPDACIADVGVWCIAVGFCFYVKASFVLLLLCSTADDGAAGLGAGAFCCRALPCHCVNYHIQVQGSTGSRAEQQHTLDSSAAEQQPPACQNCCQTEKSQQFVSATPNSRQEQKLMHVITPARPESHHQQATST</sequence>
<dbReference type="Proteomes" id="UP001279734">
    <property type="component" value="Unassembled WGS sequence"/>
</dbReference>
<evidence type="ECO:0000256" key="1">
    <source>
        <dbReference type="SAM" id="Phobius"/>
    </source>
</evidence>
<evidence type="ECO:0008006" key="5">
    <source>
        <dbReference type="Google" id="ProtNLM"/>
    </source>
</evidence>
<organism evidence="3 4">
    <name type="scientific">Nepenthes gracilis</name>
    <name type="common">Slender pitcher plant</name>
    <dbReference type="NCBI Taxonomy" id="150966"/>
    <lineage>
        <taxon>Eukaryota</taxon>
        <taxon>Viridiplantae</taxon>
        <taxon>Streptophyta</taxon>
        <taxon>Embryophyta</taxon>
        <taxon>Tracheophyta</taxon>
        <taxon>Spermatophyta</taxon>
        <taxon>Magnoliopsida</taxon>
        <taxon>eudicotyledons</taxon>
        <taxon>Gunneridae</taxon>
        <taxon>Pentapetalae</taxon>
        <taxon>Caryophyllales</taxon>
        <taxon>Nepenthaceae</taxon>
        <taxon>Nepenthes</taxon>
    </lineage>
</organism>
<comment type="caution">
    <text evidence="3">The sequence shown here is derived from an EMBL/GenBank/DDBJ whole genome shotgun (WGS) entry which is preliminary data.</text>
</comment>
<dbReference type="AlphaFoldDB" id="A0AAD3SIZ4"/>
<keyword evidence="2" id="KW-0732">Signal</keyword>
<keyword evidence="1" id="KW-0812">Transmembrane</keyword>
<evidence type="ECO:0000256" key="2">
    <source>
        <dbReference type="SAM" id="SignalP"/>
    </source>
</evidence>